<dbReference type="GO" id="GO:0006811">
    <property type="term" value="P:monoatomic ion transport"/>
    <property type="evidence" value="ECO:0007669"/>
    <property type="project" value="UniProtKB-KW"/>
</dbReference>
<accession>A0A2K9LP79</accession>
<evidence type="ECO:0000256" key="5">
    <source>
        <dbReference type="ARBA" id="ARBA00022729"/>
    </source>
</evidence>
<dbReference type="GO" id="GO:0009279">
    <property type="term" value="C:cell outer membrane"/>
    <property type="evidence" value="ECO:0007669"/>
    <property type="project" value="UniProtKB-SubCell"/>
</dbReference>
<dbReference type="PANTHER" id="PTHR30069:SF53">
    <property type="entry name" value="COLICIN I RECEPTOR-RELATED"/>
    <property type="match status" value="1"/>
</dbReference>
<dbReference type="EMBL" id="CP022684">
    <property type="protein sequence ID" value="AUM12624.1"/>
    <property type="molecule type" value="Genomic_DNA"/>
</dbReference>
<dbReference type="Pfam" id="PF07715">
    <property type="entry name" value="Plug"/>
    <property type="match status" value="1"/>
</dbReference>
<proteinExistence type="inferred from homology"/>
<dbReference type="RefSeq" id="WP_101894009.1">
    <property type="nucleotide sequence ID" value="NZ_CP022684.1"/>
</dbReference>
<organism evidence="14 15">
    <name type="scientific">Ketobacter alkanivorans</name>
    <dbReference type="NCBI Taxonomy" id="1917421"/>
    <lineage>
        <taxon>Bacteria</taxon>
        <taxon>Pseudomonadati</taxon>
        <taxon>Pseudomonadota</taxon>
        <taxon>Gammaproteobacteria</taxon>
        <taxon>Pseudomonadales</taxon>
        <taxon>Ketobacteraceae</taxon>
        <taxon>Ketobacter</taxon>
    </lineage>
</organism>
<dbReference type="GO" id="GO:0015889">
    <property type="term" value="P:cobalamin transport"/>
    <property type="evidence" value="ECO:0007669"/>
    <property type="project" value="TreeGrafter"/>
</dbReference>
<keyword evidence="4 10" id="KW-0812">Transmembrane</keyword>
<dbReference type="CDD" id="cd01347">
    <property type="entry name" value="ligand_gated_channel"/>
    <property type="match status" value="1"/>
</dbReference>
<reference evidence="15" key="1">
    <citation type="submission" date="2017-08" db="EMBL/GenBank/DDBJ databases">
        <title>Direct submision.</title>
        <authorList>
            <person name="Kim S.-J."/>
            <person name="Rhee S.-K."/>
        </authorList>
    </citation>
    <scope>NUCLEOTIDE SEQUENCE [LARGE SCALE GENOMIC DNA]</scope>
    <source>
        <strain evidence="15">GI5</strain>
    </source>
</reference>
<keyword evidence="6" id="KW-0406">Ion transport</keyword>
<protein>
    <recommendedName>
        <fullName evidence="16">TonB-dependent receptor</fullName>
    </recommendedName>
</protein>
<evidence type="ECO:0000256" key="9">
    <source>
        <dbReference type="ARBA" id="ARBA00023237"/>
    </source>
</evidence>
<keyword evidence="9 10" id="KW-0998">Cell outer membrane</keyword>
<evidence type="ECO:0000256" key="3">
    <source>
        <dbReference type="ARBA" id="ARBA00022452"/>
    </source>
</evidence>
<evidence type="ECO:0000259" key="12">
    <source>
        <dbReference type="Pfam" id="PF00593"/>
    </source>
</evidence>
<comment type="similarity">
    <text evidence="10 11">Belongs to the TonB-dependent receptor family.</text>
</comment>
<keyword evidence="5" id="KW-0732">Signal</keyword>
<evidence type="ECO:0000256" key="10">
    <source>
        <dbReference type="PROSITE-ProRule" id="PRU01360"/>
    </source>
</evidence>
<evidence type="ECO:0008006" key="16">
    <source>
        <dbReference type="Google" id="ProtNLM"/>
    </source>
</evidence>
<feature type="domain" description="TonB-dependent receptor plug" evidence="13">
    <location>
        <begin position="47"/>
        <end position="153"/>
    </location>
</feature>
<dbReference type="Gene3D" id="2.170.130.10">
    <property type="entry name" value="TonB-dependent receptor, plug domain"/>
    <property type="match status" value="1"/>
</dbReference>
<evidence type="ECO:0000256" key="1">
    <source>
        <dbReference type="ARBA" id="ARBA00004571"/>
    </source>
</evidence>
<dbReference type="OrthoDB" id="9764669at2"/>
<dbReference type="SUPFAM" id="SSF56935">
    <property type="entry name" value="Porins"/>
    <property type="match status" value="1"/>
</dbReference>
<dbReference type="InterPro" id="IPR012910">
    <property type="entry name" value="Plug_dom"/>
</dbReference>
<comment type="subcellular location">
    <subcellularLocation>
        <location evidence="1 10">Cell outer membrane</location>
        <topology evidence="1 10">Multi-pass membrane protein</topology>
    </subcellularLocation>
</comment>
<evidence type="ECO:0000256" key="7">
    <source>
        <dbReference type="ARBA" id="ARBA00023077"/>
    </source>
</evidence>
<dbReference type="InterPro" id="IPR000531">
    <property type="entry name" value="Beta-barrel_TonB"/>
</dbReference>
<evidence type="ECO:0000256" key="6">
    <source>
        <dbReference type="ARBA" id="ARBA00023065"/>
    </source>
</evidence>
<evidence type="ECO:0000256" key="4">
    <source>
        <dbReference type="ARBA" id="ARBA00022692"/>
    </source>
</evidence>
<dbReference type="PANTHER" id="PTHR30069">
    <property type="entry name" value="TONB-DEPENDENT OUTER MEMBRANE RECEPTOR"/>
    <property type="match status" value="1"/>
</dbReference>
<dbReference type="Pfam" id="PF00593">
    <property type="entry name" value="TonB_dep_Rec_b-barrel"/>
    <property type="match status" value="1"/>
</dbReference>
<dbReference type="PROSITE" id="PS52016">
    <property type="entry name" value="TONB_DEPENDENT_REC_3"/>
    <property type="match status" value="1"/>
</dbReference>
<keyword evidence="8 10" id="KW-0472">Membrane</keyword>
<keyword evidence="15" id="KW-1185">Reference proteome</keyword>
<dbReference type="Proteomes" id="UP000235116">
    <property type="component" value="Chromosome"/>
</dbReference>
<feature type="domain" description="TonB-dependent receptor-like beta-barrel" evidence="12">
    <location>
        <begin position="209"/>
        <end position="586"/>
    </location>
</feature>
<gene>
    <name evidence="14" type="ORF">Kalk_09435</name>
</gene>
<evidence type="ECO:0000313" key="15">
    <source>
        <dbReference type="Proteomes" id="UP000235116"/>
    </source>
</evidence>
<dbReference type="AlphaFoldDB" id="A0A2K9LP79"/>
<evidence type="ECO:0000256" key="11">
    <source>
        <dbReference type="RuleBase" id="RU003357"/>
    </source>
</evidence>
<name>A0A2K9LP79_9GAMM</name>
<dbReference type="KEGG" id="kak:Kalk_09435"/>
<dbReference type="Gene3D" id="2.40.170.20">
    <property type="entry name" value="TonB-dependent receptor, beta-barrel domain"/>
    <property type="match status" value="1"/>
</dbReference>
<keyword evidence="3 10" id="KW-1134">Transmembrane beta strand</keyword>
<evidence type="ECO:0000256" key="2">
    <source>
        <dbReference type="ARBA" id="ARBA00022448"/>
    </source>
</evidence>
<keyword evidence="2 10" id="KW-0813">Transport</keyword>
<dbReference type="InterPro" id="IPR036942">
    <property type="entry name" value="Beta-barrel_TonB_sf"/>
</dbReference>
<evidence type="ECO:0000259" key="13">
    <source>
        <dbReference type="Pfam" id="PF07715"/>
    </source>
</evidence>
<evidence type="ECO:0000256" key="8">
    <source>
        <dbReference type="ARBA" id="ARBA00023136"/>
    </source>
</evidence>
<evidence type="ECO:0000313" key="14">
    <source>
        <dbReference type="EMBL" id="AUM12624.1"/>
    </source>
</evidence>
<sequence length="613" mass="67927">MKLRLFVAGFGVVVSHSYAEENLQMAAYTPMMGDEVVVTASRAPVALKDTLASTTVITEEDIQRTQARNLYQVLKTVPGVNVRRRGGRGANSSVSLRGMGASGTLVLVDGVRIESGTSGDVDIQQIPVDQIERIEIVRGPKSSLYGSAALGGVIQIFTRSGKKDGVRYSAGYGSDNTREGSVTATGSTDSSTYSLSLSHVESDGFDNQYSDDHYMGLDWIDYDDDGYRKSNLSYKGVASFSDQIDGFVSLVRNESALDWDGYYGYPSTESDSLLATVGAELNLDHLISKLQYGRFNEEYISDDPFNVYNYGHGKVIRDQASWENTYQVDDSNRVSFGVDYDVEDASYDLGYADYDRTDRDRFSGYLNASSTLGVFTLEGGVRHDDDEVFGSELTGDGGVAFRFSEDTKMSLTYGEAFKAPSNNDLYYPGYGNPNLKPENSRTVELGVDTFFDSAMASFHVYHTKADDLIAYNPAIYGPENINQVSIKGAEFQYGTRLLDLDIGVALTYQRPINELTNNDLQLTPRQVGSLEVDKSTDKWSLGFSWYVQGKQYDNAGERLPGYGLLALRGSFDVTDEWTIRTRIDNLLDKDYIEITNYNSEGLFAMFYVDYSPR</sequence>
<keyword evidence="7 11" id="KW-0798">TonB box</keyword>
<dbReference type="InterPro" id="IPR037066">
    <property type="entry name" value="Plug_dom_sf"/>
</dbReference>
<dbReference type="InterPro" id="IPR039426">
    <property type="entry name" value="TonB-dep_rcpt-like"/>
</dbReference>